<dbReference type="VEuPathDB" id="FungiDB:PSHT_14459"/>
<sequence length="327" mass="36425">MRYREYPEGASKKFQVKQGGITSDQQEFILDNPEDHSPVGATAANYPSEHMSLPPCTLGKIGEKKDLVNLDHEEEYFGPEILMLERAIIAEKEKSPTVVETDRIIEEEESENYISLELEINHESALDPVEEAQYSNIRSVETAAPTERSEPPEETRTETGVEFNSTINSGKDGWITKVMFGPIICDLPAICKVVGMAGHSSNSHLCSCCCVTKEKIYVVNLDSIRPKNAGVLRKKAIEWKNAGTLSERKAIFKSFSVHYSVLYELPYFDPLSSAVGEPMHNIFLSLLHHHGRDIFGLKMPTQKPGVELLKSADGAAFLTNTEDGELH</sequence>
<accession>A0A2S4UK45</accession>
<dbReference type="OrthoDB" id="2506909at2759"/>
<dbReference type="Proteomes" id="UP000238274">
    <property type="component" value="Unassembled WGS sequence"/>
</dbReference>
<proteinExistence type="predicted"/>
<feature type="compositionally biased region" description="Basic and acidic residues" evidence="1">
    <location>
        <begin position="147"/>
        <end position="159"/>
    </location>
</feature>
<reference evidence="2 3" key="1">
    <citation type="submission" date="2017-12" db="EMBL/GenBank/DDBJ databases">
        <title>Gene loss provides genomic basis for host adaptation in cereal stripe rust fungi.</title>
        <authorList>
            <person name="Xia C."/>
        </authorList>
    </citation>
    <scope>NUCLEOTIDE SEQUENCE [LARGE SCALE GENOMIC DNA]</scope>
    <source>
        <strain evidence="2 3">93TX-2</strain>
    </source>
</reference>
<name>A0A2S4UK45_9BASI</name>
<dbReference type="EMBL" id="PKSM01000324">
    <property type="protein sequence ID" value="POV97688.1"/>
    <property type="molecule type" value="Genomic_DNA"/>
</dbReference>
<keyword evidence="3" id="KW-1185">Reference proteome</keyword>
<organism evidence="2 3">
    <name type="scientific">Puccinia striiformis</name>
    <dbReference type="NCBI Taxonomy" id="27350"/>
    <lineage>
        <taxon>Eukaryota</taxon>
        <taxon>Fungi</taxon>
        <taxon>Dikarya</taxon>
        <taxon>Basidiomycota</taxon>
        <taxon>Pucciniomycotina</taxon>
        <taxon>Pucciniomycetes</taxon>
        <taxon>Pucciniales</taxon>
        <taxon>Pucciniaceae</taxon>
        <taxon>Puccinia</taxon>
    </lineage>
</organism>
<dbReference type="AlphaFoldDB" id="A0A2S4UK45"/>
<evidence type="ECO:0000313" key="2">
    <source>
        <dbReference type="EMBL" id="POV97688.1"/>
    </source>
</evidence>
<reference evidence="3" key="3">
    <citation type="journal article" date="2018" name="Mol. Plant Microbe Interact.">
        <title>Genome sequence resources for the wheat stripe rust pathogen (Puccinia striiformis f. sp. tritici) and the barley stripe rust pathogen (Puccinia striiformis f. sp. hordei).</title>
        <authorList>
            <person name="Xia C."/>
            <person name="Wang M."/>
            <person name="Yin C."/>
            <person name="Cornejo O.E."/>
            <person name="Hulbert S.H."/>
            <person name="Chen X."/>
        </authorList>
    </citation>
    <scope>NUCLEOTIDE SEQUENCE [LARGE SCALE GENOMIC DNA]</scope>
    <source>
        <strain evidence="3">93TX-2</strain>
    </source>
</reference>
<reference evidence="3" key="2">
    <citation type="journal article" date="2018" name="BMC Genomics">
        <title>Genomic insights into host adaptation between the wheat stripe rust pathogen (Puccinia striiformis f. sp. tritici) and the barley stripe rust pathogen (Puccinia striiformis f. sp. hordei).</title>
        <authorList>
            <person name="Xia C."/>
            <person name="Wang M."/>
            <person name="Yin C."/>
            <person name="Cornejo O.E."/>
            <person name="Hulbert S.H."/>
            <person name="Chen X."/>
        </authorList>
    </citation>
    <scope>NUCLEOTIDE SEQUENCE [LARGE SCALE GENOMIC DNA]</scope>
    <source>
        <strain evidence="3">93TX-2</strain>
    </source>
</reference>
<comment type="caution">
    <text evidence="2">The sequence shown here is derived from an EMBL/GenBank/DDBJ whole genome shotgun (WGS) entry which is preliminary data.</text>
</comment>
<gene>
    <name evidence="2" type="ORF">PSHT_14459</name>
</gene>
<evidence type="ECO:0000313" key="3">
    <source>
        <dbReference type="Proteomes" id="UP000238274"/>
    </source>
</evidence>
<feature type="region of interest" description="Disordered" evidence="1">
    <location>
        <begin position="139"/>
        <end position="163"/>
    </location>
</feature>
<protein>
    <submittedName>
        <fullName evidence="2">Uncharacterized protein</fullName>
    </submittedName>
</protein>
<evidence type="ECO:0000256" key="1">
    <source>
        <dbReference type="SAM" id="MobiDB-lite"/>
    </source>
</evidence>
<dbReference type="VEuPathDB" id="FungiDB:PSTT_15198"/>